<evidence type="ECO:0000313" key="1">
    <source>
        <dbReference type="EMBL" id="CAJ0879347.1"/>
    </source>
</evidence>
<organism evidence="1">
    <name type="scientific">freshwater sediment metagenome</name>
    <dbReference type="NCBI Taxonomy" id="556182"/>
    <lineage>
        <taxon>unclassified sequences</taxon>
        <taxon>metagenomes</taxon>
        <taxon>ecological metagenomes</taxon>
    </lineage>
</organism>
<dbReference type="AlphaFoldDB" id="A0AA48RF23"/>
<accession>A0AA48RF23</accession>
<sequence>MTDQTVNVTLESAVYAFLPVYADPSSEDDAEAWRKRFAALCSLLVQGEGSELFQLQVRDATALIEAKLEFRFRGELDAARFFTRAVLQLALRATYAARRARAEKAFRLVWDGTGGGNPENVAAFEPAILRQKWAGRLSLVEPPAAPEHSAVDNACSEAAESRVGFAS</sequence>
<reference evidence="1" key="1">
    <citation type="submission" date="2023-07" db="EMBL/GenBank/DDBJ databases">
        <authorList>
            <person name="Pelsma A.J. K."/>
        </authorList>
    </citation>
    <scope>NUCLEOTIDE SEQUENCE</scope>
</reference>
<proteinExistence type="predicted"/>
<dbReference type="EMBL" id="OY288114">
    <property type="protein sequence ID" value="CAJ0879347.1"/>
    <property type="molecule type" value="Genomic_DNA"/>
</dbReference>
<gene>
    <name evidence="1" type="ORF">AMST5_03051</name>
</gene>
<name>A0AA48RF23_9ZZZZ</name>
<protein>
    <submittedName>
        <fullName evidence="1">Uncharacterized protein</fullName>
    </submittedName>
</protein>